<organism evidence="1 2">
    <name type="scientific">Macroventuria anomochaeta</name>
    <dbReference type="NCBI Taxonomy" id="301207"/>
    <lineage>
        <taxon>Eukaryota</taxon>
        <taxon>Fungi</taxon>
        <taxon>Dikarya</taxon>
        <taxon>Ascomycota</taxon>
        <taxon>Pezizomycotina</taxon>
        <taxon>Dothideomycetes</taxon>
        <taxon>Pleosporomycetidae</taxon>
        <taxon>Pleosporales</taxon>
        <taxon>Pleosporineae</taxon>
        <taxon>Didymellaceae</taxon>
        <taxon>Macroventuria</taxon>
    </lineage>
</organism>
<reference evidence="1" key="1">
    <citation type="journal article" date="2020" name="Stud. Mycol.">
        <title>101 Dothideomycetes genomes: a test case for predicting lifestyles and emergence of pathogens.</title>
        <authorList>
            <person name="Haridas S."/>
            <person name="Albert R."/>
            <person name="Binder M."/>
            <person name="Bloem J."/>
            <person name="Labutti K."/>
            <person name="Salamov A."/>
            <person name="Andreopoulos B."/>
            <person name="Baker S."/>
            <person name="Barry K."/>
            <person name="Bills G."/>
            <person name="Bluhm B."/>
            <person name="Cannon C."/>
            <person name="Castanera R."/>
            <person name="Culley D."/>
            <person name="Daum C."/>
            <person name="Ezra D."/>
            <person name="Gonzalez J."/>
            <person name="Henrissat B."/>
            <person name="Kuo A."/>
            <person name="Liang C."/>
            <person name="Lipzen A."/>
            <person name="Lutzoni F."/>
            <person name="Magnuson J."/>
            <person name="Mondo S."/>
            <person name="Nolan M."/>
            <person name="Ohm R."/>
            <person name="Pangilinan J."/>
            <person name="Park H.-J."/>
            <person name="Ramirez L."/>
            <person name="Alfaro M."/>
            <person name="Sun H."/>
            <person name="Tritt A."/>
            <person name="Yoshinaga Y."/>
            <person name="Zwiers L.-H."/>
            <person name="Turgeon B."/>
            <person name="Goodwin S."/>
            <person name="Spatafora J."/>
            <person name="Crous P."/>
            <person name="Grigoriev I."/>
        </authorList>
    </citation>
    <scope>NUCLEOTIDE SEQUENCE</scope>
    <source>
        <strain evidence="1">CBS 525.71</strain>
    </source>
</reference>
<comment type="caution">
    <text evidence="1">The sequence shown here is derived from an EMBL/GenBank/DDBJ whole genome shotgun (WGS) entry which is preliminary data.</text>
</comment>
<dbReference type="Proteomes" id="UP000799754">
    <property type="component" value="Unassembled WGS sequence"/>
</dbReference>
<evidence type="ECO:0000313" key="2">
    <source>
        <dbReference type="Proteomes" id="UP000799754"/>
    </source>
</evidence>
<accession>A0ACB6S388</accession>
<protein>
    <submittedName>
        <fullName evidence="1">Uncharacterized protein</fullName>
    </submittedName>
</protein>
<evidence type="ECO:0000313" key="1">
    <source>
        <dbReference type="EMBL" id="KAF2628621.1"/>
    </source>
</evidence>
<sequence length="254" mass="28072">MHNTHACTDPTVTTAPTWTIEAVTRTTLKEASVFVNASRKELFPSLGYDTLLDDPEILETSCVLIARANDDYRPNATPGRDSQGAIIAAIAYIPFDYRFPYLPWPIGTYSQNNRNSEITTGKNTSASLSSSSTTNTTANSSSSSLALLATPSSTTPQPEIPSDPIKIVEVLRLFVLPQYRRHGLAASLFQSLQDHARASGVQCMYLHTHPFLPGAIRFWGKHGFDTICVDEEDEVWRTHHMQMMLGPSRLDTGR</sequence>
<name>A0ACB6S388_9PLEO</name>
<keyword evidence="2" id="KW-1185">Reference proteome</keyword>
<proteinExistence type="predicted"/>
<dbReference type="EMBL" id="MU006712">
    <property type="protein sequence ID" value="KAF2628621.1"/>
    <property type="molecule type" value="Genomic_DNA"/>
</dbReference>
<gene>
    <name evidence="1" type="ORF">BU25DRAFT_390357</name>
</gene>